<protein>
    <submittedName>
        <fullName evidence="2">Uncharacterized protein</fullName>
    </submittedName>
</protein>
<feature type="region of interest" description="Disordered" evidence="1">
    <location>
        <begin position="111"/>
        <end position="139"/>
    </location>
</feature>
<feature type="compositionally biased region" description="Low complexity" evidence="1">
    <location>
        <begin position="1294"/>
        <end position="1305"/>
    </location>
</feature>
<feature type="region of interest" description="Disordered" evidence="1">
    <location>
        <begin position="1604"/>
        <end position="1624"/>
    </location>
</feature>
<name>U4UAM9_DENPD</name>
<feature type="compositionally biased region" description="Polar residues" evidence="1">
    <location>
        <begin position="17"/>
        <end position="32"/>
    </location>
</feature>
<sequence>MATKVKKQISATKEIVTPQSNKNEAASSSATQKAGAKLQSESGEIKKRGRGPMKNSVKSITAVKKTVQMKAKNVRKDLKINPKNIERVLMENGKDLEGKKILLKNDLKEGVKRGRKPRVPKIKVEPGEDPPPVLEPIFPQDNNMEVKKTPKKRGRKPYKLPTLIDVMAIKSEPLEDTVGTSEFSGDPALLEVITPKVRKPRQRKPKVEPGSIDEVMNDLTFLIDTAQIKTDPNQSALELSKLVTPKGKRMTKKQRLEAMKEDLIKKENIENSVRKLNPAEVKLIESLDLNVAKYKTDFPREKRRHSVEKFPVTPVDSGADGPMIPQLSLFSQMPSPRTSRRVLKMGLKKPSPYSTRSDSSTRLLRNGKHRQLKTFTLLEGLENPTRRRRLQSDFSGCEVPSKMSGYESDSSYSDLASLHGSEKDGDVLKLANKDVDGLSMDESSSFDVKSSVASDPIKAAAGSEVERPLFDTNSNVCDNDSVEIGEHTKLEYIDSNAPLEETSSTKVPDKGILLDIMKHAFSDIELESGLAKDEDSKLHIRASSSAPNVEMKLCAISTNDLSPTATATNLPQSGPSEGLSEEEALIRLLNETAPELSDTGVKHNNTDVDKEGVIPVIDNMAVADLEPQQNAKHLEPPLLESSVPLLEPPVVKSASKIDAKTPLIDDKKIGIAVTEKDNVVLFSIEHLTDDSGDLDVSMEDISQNIEEGHSAMPQNTSGAEAAIKETEYVEHAESEEVDQPGAKNEESQVDETKTIEKSVEIENESIDIEISEPSQVAEQATGVEASEVPVNEGQLEVKQSEKSVETDVHMTENECDKPSETIEKSDETVDNSKAVENVVQESPEELAQKTSILNALGLQSLHAHAVVIEAGPGPSSGRKKGKASTAKSDGYTGTLKTVIKINKRKGKSSFKMTVQKNKTKSDAAPEDGDDAYKVLKEAGPSCSKYNKDSSDTTGAHRKSHYPNRSNMDGSSEHTSDSEQANSTPDKNQPEKSLIVPEKASSFSIHPGRLCKDECSYCFGKFGLFDTPCHIAQMKSVERQNKILASKFRKIAVKTDLLFNADKKNFDTTFFTSAETHLTWDSCLCDACYRHVDRKSNSPSYMNKSQKRNALVAPGPRQNHCYVLGCNNVSTNILRRKWIIKMRTSICQVINLDLDNPGLHSIPICDEHFTALEHLMICAMCKRRLARNHIHYLGPEVRELNQALKDDAIPVALSDKPVVCKMCKCFASILLKDPEERMENSISFFKDYKKRLVHFNSKEPPDANVPLEPIAIPGKTEKSTDKKKTKKRVPSSDTNNSQSANQSRAQSPDDGDDYGGVDYNTLIPAIAMDCPSDSESKKDGFNNSDGLESTLSTFESMGRSVNISAYKSGEDTSRCNDLAAQKLVQNPSISLKPNYTAINNELWRTGPSSKLISNPALSVRQLFPGEEELGLVGDIDFQNVSTRTPEGWEKSVATIQYDADTKILWQELQKPYGSMSSFLRHLVLLEKYFRNGDLVLSPSASHHAVNYRESVHNRLRAYDNIPSNSTHGPPSSVLQFNKMSMKTSGGGITNQNQTNGLPPVTISQIGRFNENFNSRTPITLQQLNQPPLYPTNVVLQNIAASKSRPPGLISINQRAPAPTTMKTPIPSQKIKFPITKNWRPNLIPINSSKKGEKKPGLIQVVSGGKPYHITIEDYKKMCAIKRSFEAKQKRLLQEQQFAKQVPQKQQAMLVNPHSVLKTFTAKKELGVGKSSTGTVSETKPISLIPISNTAPSTVTSGNGNSETILEKLDKQVERLSKEFAPAKISGIIFEKNPAIQIIPKIPKSLTVIPQTVSKASSSRAVLHVIKSNSNGSSNEEDSNSQP</sequence>
<feature type="compositionally biased region" description="Basic and acidic residues" evidence="1">
    <location>
        <begin position="743"/>
        <end position="756"/>
    </location>
</feature>
<feature type="region of interest" description="Disordered" evidence="1">
    <location>
        <begin position="1256"/>
        <end position="1317"/>
    </location>
</feature>
<dbReference type="EMBL" id="KB632168">
    <property type="protein sequence ID" value="ERL89358.1"/>
    <property type="molecule type" value="Genomic_DNA"/>
</dbReference>
<feature type="compositionally biased region" description="Polar residues" evidence="1">
    <location>
        <begin position="977"/>
        <end position="986"/>
    </location>
</feature>
<dbReference type="PANTHER" id="PTHR36562">
    <property type="entry name" value="SERINE/ARGININE REPETITIVE MATRIX 2"/>
    <property type="match status" value="1"/>
</dbReference>
<dbReference type="InterPro" id="IPR051372">
    <property type="entry name" value="CWC21"/>
</dbReference>
<dbReference type="GO" id="GO:0005634">
    <property type="term" value="C:nucleus"/>
    <property type="evidence" value="ECO:0007669"/>
    <property type="project" value="TreeGrafter"/>
</dbReference>
<feature type="region of interest" description="Disordered" evidence="1">
    <location>
        <begin position="794"/>
        <end position="830"/>
    </location>
</feature>
<feature type="region of interest" description="Disordered" evidence="1">
    <location>
        <begin position="942"/>
        <end position="993"/>
    </location>
</feature>
<proteinExistence type="predicted"/>
<gene>
    <name evidence="2" type="ORF">D910_06729</name>
</gene>
<evidence type="ECO:0000256" key="1">
    <source>
        <dbReference type="SAM" id="MobiDB-lite"/>
    </source>
</evidence>
<feature type="compositionally biased region" description="Low complexity" evidence="1">
    <location>
        <begin position="354"/>
        <end position="364"/>
    </location>
</feature>
<reference evidence="2 3" key="1">
    <citation type="journal article" date="2013" name="Genome Biol.">
        <title>Draft genome of the mountain pine beetle, Dendroctonus ponderosae Hopkins, a major forest pest.</title>
        <authorList>
            <person name="Keeling C.I."/>
            <person name="Yuen M.M."/>
            <person name="Liao N.Y."/>
            <person name="Docking T.R."/>
            <person name="Chan S.K."/>
            <person name="Taylor G.A."/>
            <person name="Palmquist D.L."/>
            <person name="Jackman S.D."/>
            <person name="Nguyen A."/>
            <person name="Li M."/>
            <person name="Henderson H."/>
            <person name="Janes J.K."/>
            <person name="Zhao Y."/>
            <person name="Pandoh P."/>
            <person name="Moore R."/>
            <person name="Sperling F.A."/>
            <person name="Huber D.P."/>
            <person name="Birol I."/>
            <person name="Jones S.J."/>
            <person name="Bohlmann J."/>
        </authorList>
    </citation>
    <scope>NUCLEOTIDE SEQUENCE</scope>
</reference>
<organism evidence="2 3">
    <name type="scientific">Dendroctonus ponderosae</name>
    <name type="common">Mountain pine beetle</name>
    <dbReference type="NCBI Taxonomy" id="77166"/>
    <lineage>
        <taxon>Eukaryota</taxon>
        <taxon>Metazoa</taxon>
        <taxon>Ecdysozoa</taxon>
        <taxon>Arthropoda</taxon>
        <taxon>Hexapoda</taxon>
        <taxon>Insecta</taxon>
        <taxon>Pterygota</taxon>
        <taxon>Neoptera</taxon>
        <taxon>Endopterygota</taxon>
        <taxon>Coleoptera</taxon>
        <taxon>Polyphaga</taxon>
        <taxon>Cucujiformia</taxon>
        <taxon>Curculionidae</taxon>
        <taxon>Scolytinae</taxon>
        <taxon>Dendroctonus</taxon>
    </lineage>
</organism>
<feature type="region of interest" description="Disordered" evidence="1">
    <location>
        <begin position="869"/>
        <end position="890"/>
    </location>
</feature>
<feature type="region of interest" description="Disordered" evidence="1">
    <location>
        <begin position="389"/>
        <end position="418"/>
    </location>
</feature>
<feature type="region of interest" description="Disordered" evidence="1">
    <location>
        <begin position="347"/>
        <end position="366"/>
    </location>
</feature>
<feature type="compositionally biased region" description="Basic and acidic residues" evidence="1">
    <location>
        <begin position="798"/>
        <end position="827"/>
    </location>
</feature>
<dbReference type="Proteomes" id="UP000030742">
    <property type="component" value="Unassembled WGS sequence"/>
</dbReference>
<feature type="region of interest" description="Disordered" evidence="1">
    <location>
        <begin position="1"/>
        <end position="58"/>
    </location>
</feature>
<evidence type="ECO:0000313" key="3">
    <source>
        <dbReference type="Proteomes" id="UP000030742"/>
    </source>
</evidence>
<feature type="region of interest" description="Disordered" evidence="1">
    <location>
        <begin position="730"/>
        <end position="756"/>
    </location>
</feature>
<evidence type="ECO:0000313" key="2">
    <source>
        <dbReference type="EMBL" id="ERL89358.1"/>
    </source>
</evidence>
<dbReference type="OrthoDB" id="249703at2759"/>
<dbReference type="STRING" id="77166.U4UAM9"/>
<dbReference type="PANTHER" id="PTHR36562:SF5">
    <property type="entry name" value="SERINE_ARGININE REPETITIVE MATRIX 2"/>
    <property type="match status" value="1"/>
</dbReference>
<accession>U4UAM9</accession>
<feature type="region of interest" description="Disordered" evidence="1">
    <location>
        <begin position="906"/>
        <end position="929"/>
    </location>
</feature>